<dbReference type="Pfam" id="PF04542">
    <property type="entry name" value="Sigma70_r2"/>
    <property type="match status" value="1"/>
</dbReference>
<gene>
    <name evidence="2" type="ORF">DWX20_00225</name>
</gene>
<feature type="domain" description="RNA polymerase sigma-70 region 2" evidence="1">
    <location>
        <begin position="50"/>
        <end position="95"/>
    </location>
</feature>
<evidence type="ECO:0000313" key="2">
    <source>
        <dbReference type="EMBL" id="RGT57511.1"/>
    </source>
</evidence>
<dbReference type="Gene3D" id="1.10.1740.10">
    <property type="match status" value="1"/>
</dbReference>
<dbReference type="RefSeq" id="WP_118764034.1">
    <property type="nucleotide sequence ID" value="NZ_CABJCF010000001.1"/>
</dbReference>
<dbReference type="Proteomes" id="UP000284731">
    <property type="component" value="Unassembled WGS sequence"/>
</dbReference>
<comment type="caution">
    <text evidence="2">The sequence shown here is derived from an EMBL/GenBank/DDBJ whole genome shotgun (WGS) entry which is preliminary data.</text>
</comment>
<evidence type="ECO:0000259" key="1">
    <source>
        <dbReference type="Pfam" id="PF04542"/>
    </source>
</evidence>
<dbReference type="GO" id="GO:0003700">
    <property type="term" value="F:DNA-binding transcription factor activity"/>
    <property type="evidence" value="ECO:0007669"/>
    <property type="project" value="InterPro"/>
</dbReference>
<dbReference type="AlphaFoldDB" id="A0A412PH83"/>
<dbReference type="InterPro" id="IPR007627">
    <property type="entry name" value="RNA_pol_sigma70_r2"/>
</dbReference>
<dbReference type="SUPFAM" id="SSF88946">
    <property type="entry name" value="Sigma2 domain of RNA polymerase sigma factors"/>
    <property type="match status" value="1"/>
</dbReference>
<organism evidence="2 3">
    <name type="scientific">Solobacterium moorei</name>
    <dbReference type="NCBI Taxonomy" id="102148"/>
    <lineage>
        <taxon>Bacteria</taxon>
        <taxon>Bacillati</taxon>
        <taxon>Bacillota</taxon>
        <taxon>Erysipelotrichia</taxon>
        <taxon>Erysipelotrichales</taxon>
        <taxon>Erysipelotrichaceae</taxon>
        <taxon>Solobacterium</taxon>
    </lineage>
</organism>
<accession>A0A412PH83</accession>
<sequence>MEKDNPSELLYMCRMGDMHAQYRLFAQYEGLLTSLVNQTIQVYPPVKNYKDDLLQEARLGLLVAIHCYREDNQASFKTFLCIIAKRRVWNVLRQLSTIGRNEGADVLALDAMMNEDETFYDIVEQPNKMFNPEYYYQYVDAFKQMTQGIMSLSQREIDVMQSWYNGDCYEEAARNQNCTVKAYDGRLQRVRAKIKDYIYHNQ</sequence>
<dbReference type="InterPro" id="IPR013325">
    <property type="entry name" value="RNA_pol_sigma_r2"/>
</dbReference>
<reference evidence="2 3" key="1">
    <citation type="submission" date="2018-08" db="EMBL/GenBank/DDBJ databases">
        <title>A genome reference for cultivated species of the human gut microbiota.</title>
        <authorList>
            <person name="Zou Y."/>
            <person name="Xue W."/>
            <person name="Luo G."/>
        </authorList>
    </citation>
    <scope>NUCLEOTIDE SEQUENCE [LARGE SCALE GENOMIC DNA]</scope>
    <source>
        <strain evidence="2 3">AF18-46</strain>
    </source>
</reference>
<name>A0A412PH83_9FIRM</name>
<protein>
    <recommendedName>
        <fullName evidence="1">RNA polymerase sigma-70 region 2 domain-containing protein</fullName>
    </recommendedName>
</protein>
<evidence type="ECO:0000313" key="3">
    <source>
        <dbReference type="Proteomes" id="UP000284731"/>
    </source>
</evidence>
<dbReference type="GO" id="GO:0006352">
    <property type="term" value="P:DNA-templated transcription initiation"/>
    <property type="evidence" value="ECO:0007669"/>
    <property type="project" value="InterPro"/>
</dbReference>
<dbReference type="EMBL" id="QRWX01000001">
    <property type="protein sequence ID" value="RGT57511.1"/>
    <property type="molecule type" value="Genomic_DNA"/>
</dbReference>
<proteinExistence type="predicted"/>